<name>A0A5N6YZP6_9EURO</name>
<feature type="transmembrane region" description="Helical" evidence="1">
    <location>
        <begin position="260"/>
        <end position="282"/>
    </location>
</feature>
<feature type="transmembrane region" description="Helical" evidence="1">
    <location>
        <begin position="33"/>
        <end position="55"/>
    </location>
</feature>
<dbReference type="Proteomes" id="UP000327118">
    <property type="component" value="Unassembled WGS sequence"/>
</dbReference>
<evidence type="ECO:0000256" key="1">
    <source>
        <dbReference type="SAM" id="Phobius"/>
    </source>
</evidence>
<keyword evidence="4" id="KW-1185">Reference proteome</keyword>
<feature type="transmembrane region" description="Helical" evidence="1">
    <location>
        <begin position="147"/>
        <end position="169"/>
    </location>
</feature>
<keyword evidence="1" id="KW-1133">Transmembrane helix</keyword>
<feature type="domain" description="Rhodopsin" evidence="2">
    <location>
        <begin position="70"/>
        <end position="287"/>
    </location>
</feature>
<evidence type="ECO:0000259" key="2">
    <source>
        <dbReference type="Pfam" id="PF20684"/>
    </source>
</evidence>
<gene>
    <name evidence="3" type="ORF">BDV28DRAFT_35225</name>
</gene>
<dbReference type="InterPro" id="IPR049326">
    <property type="entry name" value="Rhodopsin_dom_fungi"/>
</dbReference>
<organism evidence="3 4">
    <name type="scientific">Aspergillus coremiiformis</name>
    <dbReference type="NCBI Taxonomy" id="138285"/>
    <lineage>
        <taxon>Eukaryota</taxon>
        <taxon>Fungi</taxon>
        <taxon>Dikarya</taxon>
        <taxon>Ascomycota</taxon>
        <taxon>Pezizomycotina</taxon>
        <taxon>Eurotiomycetes</taxon>
        <taxon>Eurotiomycetidae</taxon>
        <taxon>Eurotiales</taxon>
        <taxon>Aspergillaceae</taxon>
        <taxon>Aspergillus</taxon>
        <taxon>Aspergillus subgen. Circumdati</taxon>
    </lineage>
</organism>
<dbReference type="PANTHER" id="PTHR38794">
    <property type="entry name" value="INTEGRAL MEMBRANE PROTEIN"/>
    <property type="match status" value="1"/>
</dbReference>
<dbReference type="Pfam" id="PF20684">
    <property type="entry name" value="Fung_rhodopsin"/>
    <property type="match status" value="1"/>
</dbReference>
<feature type="transmembrane region" description="Helical" evidence="1">
    <location>
        <begin position="223"/>
        <end position="245"/>
    </location>
</feature>
<protein>
    <recommendedName>
        <fullName evidence="2">Rhodopsin domain-containing protein</fullName>
    </recommendedName>
</protein>
<keyword evidence="1" id="KW-0472">Membrane</keyword>
<sequence>MDCRLYPIIPQHLGRITQGSASHFSSRMEDHSAAIKIICWFLLIVSAGAVGTCLLTSWHLFKRKTLVVALLLSTLLSSIVSGATVSLAATRGLGQSSLSAVDSENQLSGLQQAIYISDIFHVLTLGLGKIALMALFGMILSGTGRTGVALIVEGFLILWTVTMMIAISLECHPPEVWNLVSGTCLDAALWTYFGATNIVIEALLLLIPSVVVYRLHMQLRKRLVVIGCFSVRILDIIVSAIQLHYVEAFDARSSLPVDLWPWIMCSQVLQTVTIISACVPYLREFLEAFPSGMFQPAGVESSGLRYAYGSTRITDSDSTTKQGHELYYLKHSV</sequence>
<dbReference type="AlphaFoldDB" id="A0A5N6YZP6"/>
<dbReference type="OrthoDB" id="3918601at2759"/>
<keyword evidence="1" id="KW-0812">Transmembrane</keyword>
<accession>A0A5N6YZP6</accession>
<feature type="transmembrane region" description="Helical" evidence="1">
    <location>
        <begin position="67"/>
        <end position="89"/>
    </location>
</feature>
<reference evidence="4" key="1">
    <citation type="submission" date="2019-04" db="EMBL/GenBank/DDBJ databases">
        <title>Friends and foes A comparative genomics studyof 23 Aspergillus species from section Flavi.</title>
        <authorList>
            <consortium name="DOE Joint Genome Institute"/>
            <person name="Kjaerbolling I."/>
            <person name="Vesth T."/>
            <person name="Frisvad J.C."/>
            <person name="Nybo J.L."/>
            <person name="Theobald S."/>
            <person name="Kildgaard S."/>
            <person name="Isbrandt T."/>
            <person name="Kuo A."/>
            <person name="Sato A."/>
            <person name="Lyhne E.K."/>
            <person name="Kogle M.E."/>
            <person name="Wiebenga A."/>
            <person name="Kun R.S."/>
            <person name="Lubbers R.J."/>
            <person name="Makela M.R."/>
            <person name="Barry K."/>
            <person name="Chovatia M."/>
            <person name="Clum A."/>
            <person name="Daum C."/>
            <person name="Haridas S."/>
            <person name="He G."/>
            <person name="LaButti K."/>
            <person name="Lipzen A."/>
            <person name="Mondo S."/>
            <person name="Riley R."/>
            <person name="Salamov A."/>
            <person name="Simmons B.A."/>
            <person name="Magnuson J.K."/>
            <person name="Henrissat B."/>
            <person name="Mortensen U.H."/>
            <person name="Larsen T.O."/>
            <person name="Devries R.P."/>
            <person name="Grigoriev I.V."/>
            <person name="Machida M."/>
            <person name="Baker S.E."/>
            <person name="Andersen M.R."/>
        </authorList>
    </citation>
    <scope>NUCLEOTIDE SEQUENCE [LARGE SCALE GENOMIC DNA]</scope>
    <source>
        <strain evidence="4">CBS 553.77</strain>
    </source>
</reference>
<feature type="transmembrane region" description="Helical" evidence="1">
    <location>
        <begin position="189"/>
        <end position="211"/>
    </location>
</feature>
<evidence type="ECO:0000313" key="3">
    <source>
        <dbReference type="EMBL" id="KAE8350628.1"/>
    </source>
</evidence>
<evidence type="ECO:0000313" key="4">
    <source>
        <dbReference type="Proteomes" id="UP000327118"/>
    </source>
</evidence>
<feature type="transmembrane region" description="Helical" evidence="1">
    <location>
        <begin position="119"/>
        <end position="140"/>
    </location>
</feature>
<dbReference type="EMBL" id="ML739213">
    <property type="protein sequence ID" value="KAE8350628.1"/>
    <property type="molecule type" value="Genomic_DNA"/>
</dbReference>
<dbReference type="PANTHER" id="PTHR38794:SF1">
    <property type="entry name" value="INTEGRAL MEMBRANE PROTEIN"/>
    <property type="match status" value="1"/>
</dbReference>
<proteinExistence type="predicted"/>